<proteinExistence type="inferred from homology"/>
<protein>
    <recommendedName>
        <fullName evidence="3">amidase</fullName>
        <ecNumber evidence="3">3.5.1.4</ecNumber>
    </recommendedName>
</protein>
<organism evidence="5 6">
    <name type="scientific">Rhodococcus triatomae</name>
    <dbReference type="NCBI Taxonomy" id="300028"/>
    <lineage>
        <taxon>Bacteria</taxon>
        <taxon>Bacillati</taxon>
        <taxon>Actinomycetota</taxon>
        <taxon>Actinomycetes</taxon>
        <taxon>Mycobacteriales</taxon>
        <taxon>Nocardiaceae</taxon>
        <taxon>Rhodococcus</taxon>
    </lineage>
</organism>
<evidence type="ECO:0000256" key="3">
    <source>
        <dbReference type="ARBA" id="ARBA00012922"/>
    </source>
</evidence>
<evidence type="ECO:0000256" key="2">
    <source>
        <dbReference type="ARBA" id="ARBA00009199"/>
    </source>
</evidence>
<dbReference type="EMBL" id="FNDN01000009">
    <property type="protein sequence ID" value="SDI62050.1"/>
    <property type="molecule type" value="Genomic_DNA"/>
</dbReference>
<evidence type="ECO:0000313" key="5">
    <source>
        <dbReference type="EMBL" id="SDI62050.1"/>
    </source>
</evidence>
<evidence type="ECO:0000313" key="6">
    <source>
        <dbReference type="Proteomes" id="UP000183263"/>
    </source>
</evidence>
<name>A0A1G8M3V1_9NOCA</name>
<comment type="catalytic activity">
    <reaction evidence="1">
        <text>a monocarboxylic acid amide + H2O = a monocarboxylate + NH4(+)</text>
        <dbReference type="Rhea" id="RHEA:12020"/>
        <dbReference type="ChEBI" id="CHEBI:15377"/>
        <dbReference type="ChEBI" id="CHEBI:28938"/>
        <dbReference type="ChEBI" id="CHEBI:35757"/>
        <dbReference type="ChEBI" id="CHEBI:83628"/>
        <dbReference type="EC" id="3.5.1.4"/>
    </reaction>
</comment>
<dbReference type="PANTHER" id="PTHR11895:SF7">
    <property type="entry name" value="GLUTAMYL-TRNA(GLN) AMIDOTRANSFERASE SUBUNIT A, MITOCHONDRIAL"/>
    <property type="match status" value="1"/>
</dbReference>
<dbReference type="GO" id="GO:0016740">
    <property type="term" value="F:transferase activity"/>
    <property type="evidence" value="ECO:0007669"/>
    <property type="project" value="UniProtKB-KW"/>
</dbReference>
<dbReference type="GO" id="GO:0004040">
    <property type="term" value="F:amidase activity"/>
    <property type="evidence" value="ECO:0007669"/>
    <property type="project" value="UniProtKB-EC"/>
</dbReference>
<dbReference type="SUPFAM" id="SSF75304">
    <property type="entry name" value="Amidase signature (AS) enzymes"/>
    <property type="match status" value="1"/>
</dbReference>
<accession>A0A1G8M3V1</accession>
<dbReference type="AlphaFoldDB" id="A0A1G8M3V1"/>
<keyword evidence="5" id="KW-0808">Transferase</keyword>
<comment type="similarity">
    <text evidence="2">Belongs to the amidase family.</text>
</comment>
<dbReference type="RefSeq" id="WP_072736884.1">
    <property type="nucleotide sequence ID" value="NZ_CP048813.1"/>
</dbReference>
<dbReference type="InterPro" id="IPR000120">
    <property type="entry name" value="Amidase"/>
</dbReference>
<dbReference type="InterPro" id="IPR023631">
    <property type="entry name" value="Amidase_dom"/>
</dbReference>
<dbReference type="PANTHER" id="PTHR11895">
    <property type="entry name" value="TRANSAMIDASE"/>
    <property type="match status" value="1"/>
</dbReference>
<dbReference type="PROSITE" id="PS00571">
    <property type="entry name" value="AMIDASES"/>
    <property type="match status" value="1"/>
</dbReference>
<evidence type="ECO:0000256" key="1">
    <source>
        <dbReference type="ARBA" id="ARBA00001311"/>
    </source>
</evidence>
<reference evidence="5 6" key="1">
    <citation type="submission" date="2016-10" db="EMBL/GenBank/DDBJ databases">
        <authorList>
            <person name="de Groot N.N."/>
        </authorList>
    </citation>
    <scope>NUCLEOTIDE SEQUENCE [LARGE SCALE GENOMIC DNA]</scope>
    <source>
        <strain evidence="5 6">DSM 44892</strain>
    </source>
</reference>
<keyword evidence="6" id="KW-1185">Reference proteome</keyword>
<dbReference type="EC" id="3.5.1.4" evidence="3"/>
<dbReference type="InterPro" id="IPR036928">
    <property type="entry name" value="AS_sf"/>
</dbReference>
<gene>
    <name evidence="5" type="ORF">SAMN05444695_10983</name>
</gene>
<feature type="domain" description="Amidase" evidence="4">
    <location>
        <begin position="31"/>
        <end position="463"/>
    </location>
</feature>
<sequence length="481" mass="51024">MTERLASDELTGLTATELASAYRRGELSPLEATRAVLEQISHRDNTVNAYCVLDPDFALEEAAASEKRWLAREPLGPIDGVPTSVKDILLTKGWPTRRGSLSVNPDQEWIEDAPAVARLRESGAVIVGKTTTPELAWKGVTDSPLTGITRNPWNTDRTSGGSSGGAAAAVAAGMGPLALGTDGGGSVRIPGSFCGVVGFKATYGAVPLYPPSPFGTLAHVGPVTRTVADTAVLMDAVTGRDSRDWSALAPPAESFAARLATALPGSGDTPLSGLRVAYSRDLGFVSSLDPEVGRAVDEAVGVLADLGARIEGVDPGFTDPVWAFECLWFSGAAKATEHLTDAQRAELDPGLADICEQGRAFSAQDYLEAMAQRMNLGVKMGAFHERYDLLVTPTMPITAFEAGIESPADGRWTRGRWTEWTPYTYPFNLTQQPAISVPCGFTAEGLPVGLQVIGARHDDARVLAAAAAFENATDWWRRRPS</sequence>
<dbReference type="InterPro" id="IPR020556">
    <property type="entry name" value="Amidase_CS"/>
</dbReference>
<dbReference type="Gene3D" id="3.90.1300.10">
    <property type="entry name" value="Amidase signature (AS) domain"/>
    <property type="match status" value="1"/>
</dbReference>
<dbReference type="NCBIfam" id="NF004815">
    <property type="entry name" value="PRK06169.1"/>
    <property type="match status" value="1"/>
</dbReference>
<dbReference type="Proteomes" id="UP000183263">
    <property type="component" value="Unassembled WGS sequence"/>
</dbReference>
<evidence type="ECO:0000259" key="4">
    <source>
        <dbReference type="Pfam" id="PF01425"/>
    </source>
</evidence>
<dbReference type="Pfam" id="PF01425">
    <property type="entry name" value="Amidase"/>
    <property type="match status" value="1"/>
</dbReference>
<dbReference type="OrthoDB" id="182039at2"/>